<dbReference type="FunFam" id="3.90.550.10:FF:000075">
    <property type="entry name" value="Probable UDP-N-acetylglucosamine pyrophosphorylase"/>
    <property type="match status" value="1"/>
</dbReference>
<dbReference type="InterPro" id="IPR002618">
    <property type="entry name" value="UDPGP_fam"/>
</dbReference>
<dbReference type="FunCoup" id="A0A6J0BGS9">
    <property type="interactions" value="992"/>
</dbReference>
<gene>
    <name evidence="8" type="primary">LOC107220089</name>
</gene>
<dbReference type="PANTHER" id="PTHR11952:SF2">
    <property type="entry name" value="LD24639P"/>
    <property type="match status" value="1"/>
</dbReference>
<dbReference type="Proteomes" id="UP000829291">
    <property type="component" value="Chromosome 4"/>
</dbReference>
<comment type="catalytic activity">
    <reaction evidence="6">
        <text>N-acetyl-alpha-D-glucosamine 1-phosphate + UTP + H(+) = UDP-N-acetyl-alpha-D-glucosamine + diphosphate</text>
        <dbReference type="Rhea" id="RHEA:13509"/>
        <dbReference type="ChEBI" id="CHEBI:15378"/>
        <dbReference type="ChEBI" id="CHEBI:33019"/>
        <dbReference type="ChEBI" id="CHEBI:46398"/>
        <dbReference type="ChEBI" id="CHEBI:57705"/>
        <dbReference type="ChEBI" id="CHEBI:57776"/>
        <dbReference type="EC" id="2.7.7.23"/>
    </reaction>
</comment>
<accession>A0A6J0BGS9</accession>
<comment type="pathway">
    <text evidence="1">Nucleotide-sugar biosynthesis; UDP-N-acetyl-alpha-D-glucosamine biosynthesis; UDP-N-acetyl-alpha-D-glucosamine from N-acetyl-alpha-D-glucosamine 1-phosphate: step 1/1.</text>
</comment>
<evidence type="ECO:0000256" key="6">
    <source>
        <dbReference type="ARBA" id="ARBA00048493"/>
    </source>
</evidence>
<dbReference type="CDD" id="cd04193">
    <property type="entry name" value="UDPGlcNAc_PPase"/>
    <property type="match status" value="1"/>
</dbReference>
<evidence type="ECO:0000313" key="7">
    <source>
        <dbReference type="Proteomes" id="UP000829291"/>
    </source>
</evidence>
<dbReference type="Gene3D" id="3.90.550.10">
    <property type="entry name" value="Spore Coat Polysaccharide Biosynthesis Protein SpsA, Chain A"/>
    <property type="match status" value="1"/>
</dbReference>
<protein>
    <recommendedName>
        <fullName evidence="3">UDP-N-acetylglucosamine diphosphorylase</fullName>
        <ecNumber evidence="3">2.7.7.23</ecNumber>
    </recommendedName>
</protein>
<dbReference type="InterPro" id="IPR029044">
    <property type="entry name" value="Nucleotide-diphossugar_trans"/>
</dbReference>
<organism evidence="8">
    <name type="scientific">Neodiprion lecontei</name>
    <name type="common">Redheaded pine sawfly</name>
    <dbReference type="NCBI Taxonomy" id="441921"/>
    <lineage>
        <taxon>Eukaryota</taxon>
        <taxon>Metazoa</taxon>
        <taxon>Ecdysozoa</taxon>
        <taxon>Arthropoda</taxon>
        <taxon>Hexapoda</taxon>
        <taxon>Insecta</taxon>
        <taxon>Pterygota</taxon>
        <taxon>Neoptera</taxon>
        <taxon>Endopterygota</taxon>
        <taxon>Hymenoptera</taxon>
        <taxon>Tenthredinoidea</taxon>
        <taxon>Diprionidae</taxon>
        <taxon>Diprioninae</taxon>
        <taxon>Neodiprion</taxon>
    </lineage>
</organism>
<dbReference type="EC" id="2.7.7.23" evidence="3"/>
<dbReference type="GO" id="GO:0006048">
    <property type="term" value="P:UDP-N-acetylglucosamine biosynthetic process"/>
    <property type="evidence" value="ECO:0007669"/>
    <property type="project" value="TreeGrafter"/>
</dbReference>
<keyword evidence="7" id="KW-1185">Reference proteome</keyword>
<dbReference type="AlphaFoldDB" id="A0A6J0BGS9"/>
<name>A0A6J0BGS9_NEOLC</name>
<dbReference type="GeneID" id="107220089"/>
<keyword evidence="4" id="KW-0808">Transferase</keyword>
<dbReference type="GO" id="GO:0003977">
    <property type="term" value="F:UDP-N-acetylglucosamine diphosphorylase activity"/>
    <property type="evidence" value="ECO:0007669"/>
    <property type="project" value="UniProtKB-EC"/>
</dbReference>
<dbReference type="PANTHER" id="PTHR11952">
    <property type="entry name" value="UDP- GLUCOSE PYROPHOSPHORYLASE"/>
    <property type="match status" value="1"/>
</dbReference>
<sequence length="472" mass="53135">MATDVEKLLYKLREFNQDHLLQFWDEISDDQKLLLIRDIEEQNLKEISSYFKSAVASLSNDQVKLDAKLRPIPSEVSASLQNSTFAETQKYHDLGLREIADGRTAVLLMAGGQGTRLGVSYPKGMFNVGLPSGKSLFQLQAERIRRLENLAEERHKKKGSITWYILTSEATTKTTRDYFKANNYFGLKEDNVLMFEQGMLPCFNFDGKIILDEKHRLARAPDGNGGLYRALKVQGILQDMDKRSIRSVHAHSVDNILVKVADPIFIGYCLSRSADCGAKVVEKSSPTEAVGVVCQVDGVYQVVEYSEITEETASLRDENGRLKFIAGNICNHYFTKDFLQSIADVHEFELKLHVAKKKIPYVDQSGVRIVPEKPNGIKIEKFVFDVFQFSKQFAVWEVARDEEFSALKNNDSAKKDCPSTARNDLIELHKKWLLNSGATLVEGDVEISPLLSYAGENLDVKGKILKGPVVLQ</sequence>
<dbReference type="KEGG" id="nlo:107220089"/>
<dbReference type="RefSeq" id="XP_015514009.1">
    <property type="nucleotide sequence ID" value="XM_015658523.2"/>
</dbReference>
<dbReference type="OrthoDB" id="532420at2759"/>
<evidence type="ECO:0000313" key="8">
    <source>
        <dbReference type="RefSeq" id="XP_015514009.1"/>
    </source>
</evidence>
<evidence type="ECO:0000256" key="2">
    <source>
        <dbReference type="ARBA" id="ARBA00010401"/>
    </source>
</evidence>
<comment type="similarity">
    <text evidence="2">Belongs to the UDPGP type 1 family.</text>
</comment>
<proteinExistence type="inferred from homology"/>
<evidence type="ECO:0000256" key="3">
    <source>
        <dbReference type="ARBA" id="ARBA00012457"/>
    </source>
</evidence>
<reference evidence="8" key="1">
    <citation type="submission" date="2025-08" db="UniProtKB">
        <authorList>
            <consortium name="RefSeq"/>
        </authorList>
    </citation>
    <scope>IDENTIFICATION</scope>
    <source>
        <tissue evidence="8">Thorax and Abdomen</tissue>
    </source>
</reference>
<dbReference type="CTD" id="33903"/>
<dbReference type="Pfam" id="PF01704">
    <property type="entry name" value="UDPGP"/>
    <property type="match status" value="1"/>
</dbReference>
<evidence type="ECO:0000256" key="5">
    <source>
        <dbReference type="ARBA" id="ARBA00022695"/>
    </source>
</evidence>
<dbReference type="InterPro" id="IPR039741">
    <property type="entry name" value="UDP-sugar_pyrophosphorylase"/>
</dbReference>
<dbReference type="InParanoid" id="A0A6J0BGS9"/>
<evidence type="ECO:0000256" key="1">
    <source>
        <dbReference type="ARBA" id="ARBA00005208"/>
    </source>
</evidence>
<dbReference type="SUPFAM" id="SSF53448">
    <property type="entry name" value="Nucleotide-diphospho-sugar transferases"/>
    <property type="match status" value="1"/>
</dbReference>
<keyword evidence="5" id="KW-0548">Nucleotidyltransferase</keyword>
<evidence type="ECO:0000256" key="4">
    <source>
        <dbReference type="ARBA" id="ARBA00022679"/>
    </source>
</evidence>